<feature type="transmembrane region" description="Helical" evidence="7">
    <location>
        <begin position="403"/>
        <end position="423"/>
    </location>
</feature>
<keyword evidence="4 7" id="KW-0812">Transmembrane</keyword>
<evidence type="ECO:0000313" key="10">
    <source>
        <dbReference type="Proteomes" id="UP000326289"/>
    </source>
</evidence>
<dbReference type="AlphaFoldDB" id="A0A5N6JCB4"/>
<dbReference type="InterPro" id="IPR036259">
    <property type="entry name" value="MFS_trans_sf"/>
</dbReference>
<dbReference type="EMBL" id="ML732776">
    <property type="protein sequence ID" value="KAB8276465.1"/>
    <property type="molecule type" value="Genomic_DNA"/>
</dbReference>
<evidence type="ECO:0000256" key="1">
    <source>
        <dbReference type="ARBA" id="ARBA00004141"/>
    </source>
</evidence>
<feature type="transmembrane region" description="Helical" evidence="7">
    <location>
        <begin position="435"/>
        <end position="456"/>
    </location>
</feature>
<dbReference type="GO" id="GO:0016020">
    <property type="term" value="C:membrane"/>
    <property type="evidence" value="ECO:0007669"/>
    <property type="project" value="UniProtKB-SubCell"/>
</dbReference>
<comment type="subcellular location">
    <subcellularLocation>
        <location evidence="1">Membrane</location>
        <topology evidence="1">Multi-pass membrane protein</topology>
    </subcellularLocation>
</comment>
<dbReference type="FunFam" id="1.20.1250.20:FF:000057">
    <property type="entry name" value="MFS general substrate transporter"/>
    <property type="match status" value="1"/>
</dbReference>
<dbReference type="Gene3D" id="1.20.1250.20">
    <property type="entry name" value="MFS general substrate transporter like domains"/>
    <property type="match status" value="2"/>
</dbReference>
<evidence type="ECO:0000256" key="5">
    <source>
        <dbReference type="ARBA" id="ARBA00022989"/>
    </source>
</evidence>
<proteinExistence type="inferred from homology"/>
<gene>
    <name evidence="9" type="ORF">BDV30DRAFT_224187</name>
</gene>
<feature type="transmembrane region" description="Helical" evidence="7">
    <location>
        <begin position="179"/>
        <end position="200"/>
    </location>
</feature>
<evidence type="ECO:0000256" key="7">
    <source>
        <dbReference type="SAM" id="Phobius"/>
    </source>
</evidence>
<dbReference type="PANTHER" id="PTHR43791:SF49">
    <property type="entry name" value="TRANSPORTER, PUTATIVE (AFU_ORTHOLOGUE AFUA_4G04250)-RELATED"/>
    <property type="match status" value="1"/>
</dbReference>
<dbReference type="GO" id="GO:0022857">
    <property type="term" value="F:transmembrane transporter activity"/>
    <property type="evidence" value="ECO:0007669"/>
    <property type="project" value="InterPro"/>
</dbReference>
<feature type="transmembrane region" description="Helical" evidence="7">
    <location>
        <begin position="369"/>
        <end position="391"/>
    </location>
</feature>
<comment type="similarity">
    <text evidence="2">Belongs to the major facilitator superfamily.</text>
</comment>
<sequence length="473" mass="51580">MPSSDVEASLDGDVKLEHAEELENVHSIDPELERRLTRIVRKIDCRLLPTTAVIYLLCYLDRSNIGNAKILNSSTNDTLLESNSISNYQYTIAMMVFLVAYSVFEAPSNLALKIFQPRRWLGFLVIAFGAFCTGIGFTHNFAGLAALRFLLGAAEAGAFPGMIYYFTFWYKPAERASRIAVFMCSATLSGAFGGAIAYGVGHLNGARGLEGWRWLFLVEGVPTIAAGLLVFLFLPSYPDKVGWLTDEEKEAQALRLEDGGSSGEDKLNWKDAKETLLSARLYVHYLTYLSISAGVASLSLFAPTIIAGLGYTDLQAQLFTVPPYAVAYVVTLGLAWLSDRLKCRGAIACASQVMASVAFIIQAEAYTARYAFLVIATTGAFGGLPSLNAWVGDNIHTTTARSITTALNISFSGPGQIIGVWIYRAQDAPAYRLGHGVNAGMSFLAAVLAFCLTLYYRRQNVKMQGTSQTRWVT</sequence>
<evidence type="ECO:0000256" key="3">
    <source>
        <dbReference type="ARBA" id="ARBA00022448"/>
    </source>
</evidence>
<dbReference type="InterPro" id="IPR020846">
    <property type="entry name" value="MFS_dom"/>
</dbReference>
<feature type="transmembrane region" description="Helical" evidence="7">
    <location>
        <begin position="212"/>
        <end position="234"/>
    </location>
</feature>
<dbReference type="Pfam" id="PF07690">
    <property type="entry name" value="MFS_1"/>
    <property type="match status" value="1"/>
</dbReference>
<feature type="transmembrane region" description="Helical" evidence="7">
    <location>
        <begin position="88"/>
        <end position="108"/>
    </location>
</feature>
<evidence type="ECO:0000256" key="4">
    <source>
        <dbReference type="ARBA" id="ARBA00022692"/>
    </source>
</evidence>
<dbReference type="InterPro" id="IPR011701">
    <property type="entry name" value="MFS"/>
</dbReference>
<dbReference type="FunFam" id="1.20.1250.20:FF:000013">
    <property type="entry name" value="MFS general substrate transporter"/>
    <property type="match status" value="1"/>
</dbReference>
<feature type="domain" description="Major facilitator superfamily (MFS) profile" evidence="8">
    <location>
        <begin position="47"/>
        <end position="457"/>
    </location>
</feature>
<evidence type="ECO:0000259" key="8">
    <source>
        <dbReference type="PROSITE" id="PS50850"/>
    </source>
</evidence>
<organism evidence="9 10">
    <name type="scientific">Aspergillus minisclerotigenes</name>
    <dbReference type="NCBI Taxonomy" id="656917"/>
    <lineage>
        <taxon>Eukaryota</taxon>
        <taxon>Fungi</taxon>
        <taxon>Dikarya</taxon>
        <taxon>Ascomycota</taxon>
        <taxon>Pezizomycotina</taxon>
        <taxon>Eurotiomycetes</taxon>
        <taxon>Eurotiomycetidae</taxon>
        <taxon>Eurotiales</taxon>
        <taxon>Aspergillaceae</taxon>
        <taxon>Aspergillus</taxon>
        <taxon>Aspergillus subgen. Circumdati</taxon>
    </lineage>
</organism>
<evidence type="ECO:0000313" key="9">
    <source>
        <dbReference type="EMBL" id="KAB8276465.1"/>
    </source>
</evidence>
<feature type="transmembrane region" description="Helical" evidence="7">
    <location>
        <begin position="120"/>
        <end position="139"/>
    </location>
</feature>
<dbReference type="PANTHER" id="PTHR43791">
    <property type="entry name" value="PERMEASE-RELATED"/>
    <property type="match status" value="1"/>
</dbReference>
<feature type="transmembrane region" description="Helical" evidence="7">
    <location>
        <begin position="345"/>
        <end position="363"/>
    </location>
</feature>
<dbReference type="Proteomes" id="UP000326289">
    <property type="component" value="Unassembled WGS sequence"/>
</dbReference>
<evidence type="ECO:0000256" key="6">
    <source>
        <dbReference type="ARBA" id="ARBA00023136"/>
    </source>
</evidence>
<keyword evidence="5 7" id="KW-1133">Transmembrane helix</keyword>
<reference evidence="9 10" key="1">
    <citation type="submission" date="2019-04" db="EMBL/GenBank/DDBJ databases">
        <title>Fungal friends and foes A comparative genomics study of 23 Aspergillus species from section Flavi.</title>
        <authorList>
            <consortium name="DOE Joint Genome Institute"/>
            <person name="Kjaerbolling I."/>
            <person name="Vesth T.C."/>
            <person name="Frisvad J.C."/>
            <person name="Nybo J.L."/>
            <person name="Theobald S."/>
            <person name="Kildgaard S."/>
            <person name="Petersen T.I."/>
            <person name="Kuo A."/>
            <person name="Sato A."/>
            <person name="Lyhne E.K."/>
            <person name="Kogle M.E."/>
            <person name="Wiebenga A."/>
            <person name="Kun R.S."/>
            <person name="Lubbers R.J."/>
            <person name="Makela M.R."/>
            <person name="Barry K."/>
            <person name="Chovatia M."/>
            <person name="Clum A."/>
            <person name="Daum C."/>
            <person name="Haridas S."/>
            <person name="He G."/>
            <person name="LaButti K."/>
            <person name="Lipzen A."/>
            <person name="Mondo S."/>
            <person name="Pangilinan J."/>
            <person name="Riley R."/>
            <person name="Salamov A."/>
            <person name="Simmons B.A."/>
            <person name="Magnuson J.K."/>
            <person name="Henrissat B."/>
            <person name="Mortensen U.H."/>
            <person name="Larsen T.O."/>
            <person name="De vries R.P."/>
            <person name="Grigoriev I.V."/>
            <person name="Machida M."/>
            <person name="Baker S.E."/>
            <person name="Andersen M.R."/>
        </authorList>
    </citation>
    <scope>NUCLEOTIDE SEQUENCE [LARGE SCALE GENOMIC DNA]</scope>
    <source>
        <strain evidence="9 10">CBS 117635</strain>
    </source>
</reference>
<keyword evidence="6 7" id="KW-0472">Membrane</keyword>
<keyword evidence="3" id="KW-0813">Transport</keyword>
<feature type="transmembrane region" description="Helical" evidence="7">
    <location>
        <begin position="145"/>
        <end position="167"/>
    </location>
</feature>
<dbReference type="SUPFAM" id="SSF103473">
    <property type="entry name" value="MFS general substrate transporter"/>
    <property type="match status" value="1"/>
</dbReference>
<accession>A0A5N6JCB4</accession>
<dbReference type="PROSITE" id="PS50850">
    <property type="entry name" value="MFS"/>
    <property type="match status" value="1"/>
</dbReference>
<evidence type="ECO:0000256" key="2">
    <source>
        <dbReference type="ARBA" id="ARBA00008335"/>
    </source>
</evidence>
<feature type="transmembrane region" description="Helical" evidence="7">
    <location>
        <begin position="285"/>
        <end position="309"/>
    </location>
</feature>
<protein>
    <submittedName>
        <fullName evidence="9">Major facilitator superfamily domain-containing protein</fullName>
    </submittedName>
</protein>
<keyword evidence="10" id="KW-1185">Reference proteome</keyword>
<name>A0A5N6JCB4_9EURO</name>
<feature type="transmembrane region" description="Helical" evidence="7">
    <location>
        <begin position="321"/>
        <end position="338"/>
    </location>
</feature>